<dbReference type="RefSeq" id="XP_065724820.1">
    <property type="nucleotide sequence ID" value="XM_065868748.2"/>
</dbReference>
<dbReference type="AlphaFoldDB" id="A0AB40DKK0"/>
<accession>A0AB40DKK0</accession>
<protein>
    <submittedName>
        <fullName evidence="2">Uncharacterized protein isoform X3</fullName>
    </submittedName>
</protein>
<name>A0AB40DKK0_DROSZ</name>
<proteinExistence type="predicted"/>
<dbReference type="InterPro" id="IPR036691">
    <property type="entry name" value="Endo/exonu/phosph_ase_sf"/>
</dbReference>
<dbReference type="Gene3D" id="3.60.10.10">
    <property type="entry name" value="Endonuclease/exonuclease/phosphatase"/>
    <property type="match status" value="1"/>
</dbReference>
<keyword evidence="1" id="KW-1185">Reference proteome</keyword>
<evidence type="ECO:0000313" key="1">
    <source>
        <dbReference type="Proteomes" id="UP001652628"/>
    </source>
</evidence>
<sequence length="60" mass="6741">MVQFLQINLHHSKAESAALLTRLATGNIDVLLIQEPWIVGNNICGLSTPLYKLFYTKDKV</sequence>
<dbReference type="Proteomes" id="UP001652628">
    <property type="component" value="Unplaced"/>
</dbReference>
<evidence type="ECO:0000313" key="2">
    <source>
        <dbReference type="RefSeq" id="XP_065724820.1"/>
    </source>
</evidence>
<organism evidence="1 2">
    <name type="scientific">Drosophila suzukii</name>
    <name type="common">Spotted-wing drosophila fruit fly</name>
    <dbReference type="NCBI Taxonomy" id="28584"/>
    <lineage>
        <taxon>Eukaryota</taxon>
        <taxon>Metazoa</taxon>
        <taxon>Ecdysozoa</taxon>
        <taxon>Arthropoda</taxon>
        <taxon>Hexapoda</taxon>
        <taxon>Insecta</taxon>
        <taxon>Pterygota</taxon>
        <taxon>Neoptera</taxon>
        <taxon>Endopterygota</taxon>
        <taxon>Diptera</taxon>
        <taxon>Brachycera</taxon>
        <taxon>Muscomorpha</taxon>
        <taxon>Ephydroidea</taxon>
        <taxon>Drosophilidae</taxon>
        <taxon>Drosophila</taxon>
        <taxon>Sophophora</taxon>
    </lineage>
</organism>
<dbReference type="SUPFAM" id="SSF56219">
    <property type="entry name" value="DNase I-like"/>
    <property type="match status" value="1"/>
</dbReference>
<gene>
    <name evidence="2" type="primary">LOC108015862</name>
</gene>
<dbReference type="GeneID" id="108015862"/>
<reference evidence="2" key="1">
    <citation type="submission" date="2025-08" db="UniProtKB">
        <authorList>
            <consortium name="RefSeq"/>
        </authorList>
    </citation>
    <scope>IDENTIFICATION</scope>
</reference>